<dbReference type="InterPro" id="IPR018200">
    <property type="entry name" value="USP_CS"/>
</dbReference>
<organism evidence="5 6">
    <name type="scientific">Crassostrea virginica</name>
    <name type="common">Eastern oyster</name>
    <dbReference type="NCBI Taxonomy" id="6565"/>
    <lineage>
        <taxon>Eukaryota</taxon>
        <taxon>Metazoa</taxon>
        <taxon>Spiralia</taxon>
        <taxon>Lophotrochozoa</taxon>
        <taxon>Mollusca</taxon>
        <taxon>Bivalvia</taxon>
        <taxon>Autobranchia</taxon>
        <taxon>Pteriomorphia</taxon>
        <taxon>Ostreida</taxon>
        <taxon>Ostreoidea</taxon>
        <taxon>Ostreidae</taxon>
        <taxon>Crassostrea</taxon>
    </lineage>
</organism>
<dbReference type="Pfam" id="PF00443">
    <property type="entry name" value="UCH"/>
    <property type="match status" value="1"/>
</dbReference>
<feature type="compositionally biased region" description="Basic and acidic residues" evidence="3">
    <location>
        <begin position="955"/>
        <end position="966"/>
    </location>
</feature>
<dbReference type="InterPro" id="IPR038765">
    <property type="entry name" value="Papain-like_cys_pep_sf"/>
</dbReference>
<accession>A0A8B8CS99</accession>
<dbReference type="InterPro" id="IPR050185">
    <property type="entry name" value="Ub_carboxyl-term_hydrolase"/>
</dbReference>
<dbReference type="KEGG" id="cvn:111120688"/>
<dbReference type="EC" id="3.4.19.12" evidence="2"/>
<dbReference type="Gene3D" id="3.90.70.10">
    <property type="entry name" value="Cysteine proteinases"/>
    <property type="match status" value="2"/>
</dbReference>
<sequence length="1220" mass="138724">MDLNLTSERQKALSESSLVDEEDSKDGKQPSSLSEHHREVSRSLYLSSNVKTISPLGIIADAPLKSNSLPKRKKRSRPSFKSVINLMSRLKNSSSTEKSNVESGGPKGGWTPSMPRRGGVSNGKQANDSSSRPLLNRPSSSVWNIVPGTVGIPNNGNTCFMNAVIQCLSNTDWFSRYFLTKQYKDDMKSKSFSKKFSIQRSDVAEQLGKLLECLWNNSVNVIADVSIGFKSIVGKNNSQYKGTEQHDAQEFFLWLLDRLNENIFTSYKKKEKTKRLSTSEISDETAAKEVLQQNNGCVLYNLFQALYRSSLQCPKCQKFSNTFESYLCLSLPLPVRTTRPVYVIYVSREVDPMQVRFGLTVNVHDTIRELRDLIAKSMKITPSRIVLCQIYEDGFKSRYCDDQPLTDISESEPVYAIETLSPPSQDSSSEEFESSYTQLIVVNTEKRSSPTRYARFCAPVILCVPRDIDYRGLQRKILNVMGECIKEGLLAQKLDVLFRLRLVDEFSGKRYYLQDDQEIMPLFTQAVESALAYGAEYGPQHLELVAEWDPAVKEKVILKDNDEIQDDPSVKRVRLSQQQPLKVSLDECLELFTRDEKLSGDDAWECPHCRKQQKGAIKTIGLWSLPDVLVIHLKRFRQVGLRRNKLSTLVDFPVRDLDMSGHVVRRPHHEGDHKEMVYELSGVLNHYGNMQGGHYTAFCKNPVDGKWFEFDDSKVKPMAEAEVKTSSAYLLFYQRKGVMESVREDLETGFHWIYKLYPNAYKSVAQHLNRNANNSQQTESIMDQDIPHHLNSPDHSPLIKDPPNRVQTSPAKTRGSPLQRSDSEPSVYRNEIKHSKTNSDLAATDFVPDKAWRQIEEDSDVLVKPSQLKNAQKRMEGHETILTAKGDINNWKPYDHNKYTDKRKELPSPVKQPLPGKIEEKKHSTAGGLTVKLPEKEVFIVRQNHKTGQTTYEPFSKHTYPEEQSKQRGSFGPQSNGSSTSKQDLQEKRLSAPQRGVPDHQDDVDVPPGLRSFPPSFSSRMVSARDGMWSSPDQPPSPIDYNRQLSNPTKSAYVDREPSKNTQVKRSKSQARSQEHEQNTINELKNQVHDSKNGIATNNKYATIARMNQRAFEGESREFPVIRSRTDGSLVQSVQGHTAPPARQQIVEIRDVIPSSPQLHQAGSRKPVYDGVQHSDSHSFVESFPRYQPHKHYRKTPNKEEQDNLKKEKLYSPCLKESSV</sequence>
<dbReference type="InterPro" id="IPR028889">
    <property type="entry name" value="USP"/>
</dbReference>
<feature type="region of interest" description="Disordered" evidence="3">
    <location>
        <begin position="1157"/>
        <end position="1220"/>
    </location>
</feature>
<evidence type="ECO:0000256" key="1">
    <source>
        <dbReference type="ARBA" id="ARBA00000707"/>
    </source>
</evidence>
<dbReference type="RefSeq" id="XP_022317311.1">
    <property type="nucleotide sequence ID" value="XM_022461603.1"/>
</dbReference>
<evidence type="ECO:0000313" key="6">
    <source>
        <dbReference type="RefSeq" id="XP_022317311.1"/>
    </source>
</evidence>
<feature type="compositionally biased region" description="Low complexity" evidence="3">
    <location>
        <begin position="129"/>
        <end position="138"/>
    </location>
</feature>
<feature type="domain" description="USP" evidence="4">
    <location>
        <begin position="150"/>
        <end position="736"/>
    </location>
</feature>
<dbReference type="PROSITE" id="PS50235">
    <property type="entry name" value="USP_3"/>
    <property type="match status" value="1"/>
</dbReference>
<dbReference type="PROSITE" id="PS00972">
    <property type="entry name" value="USP_1"/>
    <property type="match status" value="1"/>
</dbReference>
<feature type="region of interest" description="Disordered" evidence="3">
    <location>
        <begin position="1"/>
        <end position="40"/>
    </location>
</feature>
<feature type="region of interest" description="Disordered" evidence="3">
    <location>
        <begin position="785"/>
        <end position="828"/>
    </location>
</feature>
<feature type="compositionally biased region" description="Basic and acidic residues" evidence="3">
    <location>
        <begin position="1197"/>
        <end position="1210"/>
    </location>
</feature>
<name>A0A8B8CS99_CRAVI</name>
<proteinExistence type="predicted"/>
<dbReference type="PANTHER" id="PTHR21646">
    <property type="entry name" value="UBIQUITIN CARBOXYL-TERMINAL HYDROLASE"/>
    <property type="match status" value="1"/>
</dbReference>
<feature type="region of interest" description="Disordered" evidence="3">
    <location>
        <begin position="945"/>
        <end position="1092"/>
    </location>
</feature>
<dbReference type="PROSITE" id="PS00973">
    <property type="entry name" value="USP_2"/>
    <property type="match status" value="1"/>
</dbReference>
<dbReference type="AlphaFoldDB" id="A0A8B8CS99"/>
<protein>
    <recommendedName>
        <fullName evidence="2">ubiquitinyl hydrolase 1</fullName>
        <ecNumber evidence="2">3.4.19.12</ecNumber>
    </recommendedName>
</protein>
<dbReference type="GeneID" id="111120688"/>
<dbReference type="GO" id="GO:0004843">
    <property type="term" value="F:cysteine-type deubiquitinase activity"/>
    <property type="evidence" value="ECO:0007669"/>
    <property type="project" value="UniProtKB-EC"/>
</dbReference>
<evidence type="ECO:0000256" key="2">
    <source>
        <dbReference type="ARBA" id="ARBA00012759"/>
    </source>
</evidence>
<dbReference type="PANTHER" id="PTHR21646:SF14">
    <property type="entry name" value="FI05488P"/>
    <property type="match status" value="1"/>
</dbReference>
<keyword evidence="5" id="KW-1185">Reference proteome</keyword>
<feature type="region of interest" description="Disordered" evidence="3">
    <location>
        <begin position="899"/>
        <end position="930"/>
    </location>
</feature>
<dbReference type="OrthoDB" id="265776at2759"/>
<evidence type="ECO:0000313" key="5">
    <source>
        <dbReference type="Proteomes" id="UP000694844"/>
    </source>
</evidence>
<reference evidence="6" key="1">
    <citation type="submission" date="2025-08" db="UniProtKB">
        <authorList>
            <consortium name="RefSeq"/>
        </authorList>
    </citation>
    <scope>IDENTIFICATION</scope>
    <source>
        <tissue evidence="6">Whole sample</tissue>
    </source>
</reference>
<dbReference type="Proteomes" id="UP000694844">
    <property type="component" value="Chromosome 2"/>
</dbReference>
<comment type="catalytic activity">
    <reaction evidence="1">
        <text>Thiol-dependent hydrolysis of ester, thioester, amide, peptide and isopeptide bonds formed by the C-terminal Gly of ubiquitin (a 76-residue protein attached to proteins as an intracellular targeting signal).</text>
        <dbReference type="EC" id="3.4.19.12"/>
    </reaction>
</comment>
<evidence type="ECO:0000259" key="4">
    <source>
        <dbReference type="PROSITE" id="PS50235"/>
    </source>
</evidence>
<feature type="compositionally biased region" description="Polar residues" evidence="3">
    <location>
        <begin position="90"/>
        <end position="102"/>
    </location>
</feature>
<feature type="compositionally biased region" description="Polar residues" evidence="3">
    <location>
        <begin position="972"/>
        <end position="983"/>
    </location>
</feature>
<evidence type="ECO:0000256" key="3">
    <source>
        <dbReference type="SAM" id="MobiDB-lite"/>
    </source>
</evidence>
<dbReference type="CDD" id="cd02674">
    <property type="entry name" value="Peptidase_C19R"/>
    <property type="match status" value="1"/>
</dbReference>
<dbReference type="SUPFAM" id="SSF54001">
    <property type="entry name" value="Cysteine proteinases"/>
    <property type="match status" value="1"/>
</dbReference>
<feature type="compositionally biased region" description="Polar residues" evidence="3">
    <location>
        <begin position="805"/>
        <end position="820"/>
    </location>
</feature>
<dbReference type="GO" id="GO:0016579">
    <property type="term" value="P:protein deubiquitination"/>
    <property type="evidence" value="ECO:0007669"/>
    <property type="project" value="InterPro"/>
</dbReference>
<gene>
    <name evidence="6" type="primary">LOC111120688</name>
</gene>
<dbReference type="InterPro" id="IPR001394">
    <property type="entry name" value="Peptidase_C19_UCH"/>
</dbReference>
<feature type="region of interest" description="Disordered" evidence="3">
    <location>
        <begin position="67"/>
        <end position="138"/>
    </location>
</feature>